<accession>A0AAD4QQZ3</accession>
<evidence type="ECO:0000313" key="2">
    <source>
        <dbReference type="EMBL" id="KAI0307152.1"/>
    </source>
</evidence>
<gene>
    <name evidence="2" type="ORF">B0F90DRAFT_1807827</name>
</gene>
<organism evidence="2 3">
    <name type="scientific">Multifurca ochricompacta</name>
    <dbReference type="NCBI Taxonomy" id="376703"/>
    <lineage>
        <taxon>Eukaryota</taxon>
        <taxon>Fungi</taxon>
        <taxon>Dikarya</taxon>
        <taxon>Basidiomycota</taxon>
        <taxon>Agaricomycotina</taxon>
        <taxon>Agaricomycetes</taxon>
        <taxon>Russulales</taxon>
        <taxon>Russulaceae</taxon>
        <taxon>Multifurca</taxon>
    </lineage>
</organism>
<comment type="caution">
    <text evidence="2">The sequence shown here is derived from an EMBL/GenBank/DDBJ whole genome shotgun (WGS) entry which is preliminary data.</text>
</comment>
<sequence length="389" mass="42514">MAEVKDQKLSIQAFLQVLTSKHLPISRAMTVASKIYKDFNTPTRLGQLTDSKLISLGVLDKEDRRLVLLALNAAGYRAIAVTNAKQQEAKKRRIAHGTSIAHENMTGESSILIQASQPSPQKKRKRGAFSDLENDFFASDEGAAFGSLVFHELLDEDMLKHKSVVVNRAPIMMAWACVVAERLGFSREEALSIASVYTSMNAINKGVSLGIYDKKREVELKAAQAGGAQPYVDLLSRRVPLYCTATGSWRGFTTEDSGGGGGASPAAAYGYITRALRQTTPAVLGAMYLLAQSYSDPMELNRMGFSLYADFRPDVNEWGKRGELRCETLLGLRKKRSGSEFRCDKGNDETGTLEDVVKTPAGKKPKPDQNDSLGAYFHGVDTAMTSKVV</sequence>
<keyword evidence="3" id="KW-1185">Reference proteome</keyword>
<reference evidence="2" key="1">
    <citation type="journal article" date="2022" name="New Phytol.">
        <title>Evolutionary transition to the ectomycorrhizal habit in the genomes of a hyperdiverse lineage of mushroom-forming fungi.</title>
        <authorList>
            <person name="Looney B."/>
            <person name="Miyauchi S."/>
            <person name="Morin E."/>
            <person name="Drula E."/>
            <person name="Courty P.E."/>
            <person name="Kohler A."/>
            <person name="Kuo A."/>
            <person name="LaButti K."/>
            <person name="Pangilinan J."/>
            <person name="Lipzen A."/>
            <person name="Riley R."/>
            <person name="Andreopoulos W."/>
            <person name="He G."/>
            <person name="Johnson J."/>
            <person name="Nolan M."/>
            <person name="Tritt A."/>
            <person name="Barry K.W."/>
            <person name="Grigoriev I.V."/>
            <person name="Nagy L.G."/>
            <person name="Hibbett D."/>
            <person name="Henrissat B."/>
            <person name="Matheny P.B."/>
            <person name="Labbe J."/>
            <person name="Martin F.M."/>
        </authorList>
    </citation>
    <scope>NUCLEOTIDE SEQUENCE</scope>
    <source>
        <strain evidence="2">BPL690</strain>
    </source>
</reference>
<protein>
    <submittedName>
        <fullName evidence="2">Uncharacterized protein</fullName>
    </submittedName>
</protein>
<dbReference type="EMBL" id="WTXG01000002">
    <property type="protein sequence ID" value="KAI0307152.1"/>
    <property type="molecule type" value="Genomic_DNA"/>
</dbReference>
<dbReference type="AlphaFoldDB" id="A0AAD4QQZ3"/>
<proteinExistence type="predicted"/>
<evidence type="ECO:0000256" key="1">
    <source>
        <dbReference type="SAM" id="MobiDB-lite"/>
    </source>
</evidence>
<name>A0AAD4QQZ3_9AGAM</name>
<feature type="region of interest" description="Disordered" evidence="1">
    <location>
        <begin position="340"/>
        <end position="373"/>
    </location>
</feature>
<evidence type="ECO:0000313" key="3">
    <source>
        <dbReference type="Proteomes" id="UP001203297"/>
    </source>
</evidence>
<dbReference type="Proteomes" id="UP001203297">
    <property type="component" value="Unassembled WGS sequence"/>
</dbReference>